<dbReference type="EMBL" id="CAKOGP040002114">
    <property type="protein sequence ID" value="CAJ1962575.1"/>
    <property type="molecule type" value="Genomic_DNA"/>
</dbReference>
<proteinExistence type="predicted"/>
<gene>
    <name evidence="2" type="ORF">CYCCA115_LOCUS19750</name>
</gene>
<dbReference type="Proteomes" id="UP001295423">
    <property type="component" value="Unassembled WGS sequence"/>
</dbReference>
<comment type="caution">
    <text evidence="2">The sequence shown here is derived from an EMBL/GenBank/DDBJ whole genome shotgun (WGS) entry which is preliminary data.</text>
</comment>
<evidence type="ECO:0000313" key="3">
    <source>
        <dbReference type="Proteomes" id="UP001295423"/>
    </source>
</evidence>
<dbReference type="AlphaFoldDB" id="A0AAD2PWW0"/>
<evidence type="ECO:0000313" key="2">
    <source>
        <dbReference type="EMBL" id="CAJ1962575.1"/>
    </source>
</evidence>
<reference evidence="2" key="1">
    <citation type="submission" date="2023-08" db="EMBL/GenBank/DDBJ databases">
        <authorList>
            <person name="Audoor S."/>
            <person name="Bilcke G."/>
        </authorList>
    </citation>
    <scope>NUCLEOTIDE SEQUENCE</scope>
</reference>
<keyword evidence="3" id="KW-1185">Reference proteome</keyword>
<feature type="compositionally biased region" description="Low complexity" evidence="1">
    <location>
        <begin position="44"/>
        <end position="54"/>
    </location>
</feature>
<organism evidence="2 3">
    <name type="scientific">Cylindrotheca closterium</name>
    <dbReference type="NCBI Taxonomy" id="2856"/>
    <lineage>
        <taxon>Eukaryota</taxon>
        <taxon>Sar</taxon>
        <taxon>Stramenopiles</taxon>
        <taxon>Ochrophyta</taxon>
        <taxon>Bacillariophyta</taxon>
        <taxon>Bacillariophyceae</taxon>
        <taxon>Bacillariophycidae</taxon>
        <taxon>Bacillariales</taxon>
        <taxon>Bacillariaceae</taxon>
        <taxon>Cylindrotheca</taxon>
    </lineage>
</organism>
<feature type="region of interest" description="Disordered" evidence="1">
    <location>
        <begin position="29"/>
        <end position="54"/>
    </location>
</feature>
<sequence length="159" mass="17546">MDCHHKEITPIFKLPEFTTKEHLKSNYTQFTSATEPLPNPLSSPPANNNNLPLGNQAAVAPAANLNPYHNAAAAAQNQNVMRHIEDTLAHIWRSIRTCFLDAWTAYICLQKDNDNALCMKKMLTKLLTNEATAAAAMQVDQEAALPPATLATLIQREVL</sequence>
<protein>
    <submittedName>
        <fullName evidence="2">Uncharacterized protein</fullName>
    </submittedName>
</protein>
<accession>A0AAD2PWW0</accession>
<name>A0AAD2PWW0_9STRA</name>
<evidence type="ECO:0000256" key="1">
    <source>
        <dbReference type="SAM" id="MobiDB-lite"/>
    </source>
</evidence>